<reference evidence="6 8" key="1">
    <citation type="submission" date="2015-05" db="EMBL/GenBank/DDBJ databases">
        <title>Genome assembly of Archangium gephyra DSM 2261.</title>
        <authorList>
            <person name="Sharma G."/>
            <person name="Subramanian S."/>
        </authorList>
    </citation>
    <scope>NUCLEOTIDE SEQUENCE [LARGE SCALE GENOMIC DNA]</scope>
    <source>
        <strain evidence="6 8">DSM 2261</strain>
    </source>
</reference>
<reference evidence="7 9" key="2">
    <citation type="submission" date="2018-08" db="EMBL/GenBank/DDBJ databases">
        <title>Genomic Encyclopedia of Archaeal and Bacterial Type Strains, Phase II (KMG-II): from individual species to whole genera.</title>
        <authorList>
            <person name="Goeker M."/>
        </authorList>
    </citation>
    <scope>NUCLEOTIDE SEQUENCE [LARGE SCALE GENOMIC DNA]</scope>
    <source>
        <strain evidence="7 9">DSM 2261</strain>
    </source>
</reference>
<organism evidence="6 8">
    <name type="scientific">Archangium gephyra</name>
    <dbReference type="NCBI Taxonomy" id="48"/>
    <lineage>
        <taxon>Bacteria</taxon>
        <taxon>Pseudomonadati</taxon>
        <taxon>Myxococcota</taxon>
        <taxon>Myxococcia</taxon>
        <taxon>Myxococcales</taxon>
        <taxon>Cystobacterineae</taxon>
        <taxon>Archangiaceae</taxon>
        <taxon>Archangium</taxon>
    </lineage>
</organism>
<proteinExistence type="predicted"/>
<protein>
    <submittedName>
        <fullName evidence="6">Methyl-accepting chemotaxis protein</fullName>
    </submittedName>
</protein>
<dbReference type="AlphaFoldDB" id="A0AAC8Q9H0"/>
<feature type="domain" description="Methyl-accepting transducer" evidence="5">
    <location>
        <begin position="217"/>
        <end position="453"/>
    </location>
</feature>
<keyword evidence="4" id="KW-0812">Transmembrane</keyword>
<name>A0AAC8Q9H0_9BACT</name>
<evidence type="ECO:0000259" key="5">
    <source>
        <dbReference type="PROSITE" id="PS50111"/>
    </source>
</evidence>
<keyword evidence="4" id="KW-0472">Membrane</keyword>
<evidence type="ECO:0000313" key="9">
    <source>
        <dbReference type="Proteomes" id="UP000256345"/>
    </source>
</evidence>
<dbReference type="KEGG" id="age:AA314_05158"/>
<dbReference type="PROSITE" id="PS50111">
    <property type="entry name" value="CHEMOTAXIS_TRANSDUC_2"/>
    <property type="match status" value="1"/>
</dbReference>
<evidence type="ECO:0000313" key="8">
    <source>
        <dbReference type="Proteomes" id="UP000035579"/>
    </source>
</evidence>
<dbReference type="Pfam" id="PF00015">
    <property type="entry name" value="MCPsignal"/>
    <property type="match status" value="1"/>
</dbReference>
<dbReference type="GO" id="GO:0016020">
    <property type="term" value="C:membrane"/>
    <property type="evidence" value="ECO:0007669"/>
    <property type="project" value="InterPro"/>
</dbReference>
<dbReference type="SMART" id="SM00283">
    <property type="entry name" value="MA"/>
    <property type="match status" value="1"/>
</dbReference>
<evidence type="ECO:0000313" key="7">
    <source>
        <dbReference type="EMBL" id="REG22683.1"/>
    </source>
</evidence>
<evidence type="ECO:0000256" key="4">
    <source>
        <dbReference type="SAM" id="Phobius"/>
    </source>
</evidence>
<dbReference type="EMBL" id="CP011509">
    <property type="protein sequence ID" value="AKJ03532.1"/>
    <property type="molecule type" value="Genomic_DNA"/>
</dbReference>
<feature type="coiled-coil region" evidence="3">
    <location>
        <begin position="107"/>
        <end position="182"/>
    </location>
</feature>
<feature type="transmembrane region" description="Helical" evidence="4">
    <location>
        <begin position="187"/>
        <end position="206"/>
    </location>
</feature>
<evidence type="ECO:0000256" key="3">
    <source>
        <dbReference type="SAM" id="Coils"/>
    </source>
</evidence>
<keyword evidence="9" id="KW-1185">Reference proteome</keyword>
<dbReference type="CDD" id="cd19410">
    <property type="entry name" value="HK9-like_sensor"/>
    <property type="match status" value="1"/>
</dbReference>
<dbReference type="Pfam" id="PF05227">
    <property type="entry name" value="CHASE3"/>
    <property type="match status" value="1"/>
</dbReference>
<keyword evidence="3" id="KW-0175">Coiled coil</keyword>
<dbReference type="InterPro" id="IPR004089">
    <property type="entry name" value="MCPsignal_dom"/>
</dbReference>
<keyword evidence="4" id="KW-1133">Transmembrane helix</keyword>
<keyword evidence="1 2" id="KW-0807">Transducer</keyword>
<dbReference type="CDD" id="cd11386">
    <property type="entry name" value="MCP_signal"/>
    <property type="match status" value="1"/>
</dbReference>
<dbReference type="Proteomes" id="UP000256345">
    <property type="component" value="Unassembled WGS sequence"/>
</dbReference>
<dbReference type="Proteomes" id="UP000035579">
    <property type="component" value="Chromosome"/>
</dbReference>
<sequence>MFSRWTVGRQFLAGLLLMSTLIGGFIVLTRKGTQTVMDASVLVMQSHESLTHIERVFSLVKDADSGHRDYILTGNEAALDFYRQSQGGLSKELEQLRQLLSGDAERLRLLESLTASLEQKLNSLRGNIEVRRAQGLDVALARLNAGESARLMDNLRTAVSELRQHEEQLLAARETKQVEEVRGLDKFYWIDGIGLLVILMGIAMLIGRSLERRLHTAIAQVQGSSADLHAAASQQVSGAREQASATTEISTTVKELLSTSRQIAGSAQQVARVADDTAGAARTGNDTVLRAQEAIDVVSRQVDAIVNHMLELGKRSQEIGGILDIINELAEQTNILAINATIESAGAGEHGKRFAVVADEIRKLADRVGGATKDIRVLIDEIRAASNTTIMATEDGSKAVQSSAKQFGEVAGNFRRIAELVRANLDVAREIELSTQQQTTAVEQVNTAILEVAQTARQAESTSSQTMQTANQLSQLSKQLSAILDARAAAAAASASASS</sequence>
<accession>A0AAC8Q9H0</accession>
<dbReference type="Gene3D" id="1.10.287.950">
    <property type="entry name" value="Methyl-accepting chemotaxis protein"/>
    <property type="match status" value="1"/>
</dbReference>
<evidence type="ECO:0000256" key="1">
    <source>
        <dbReference type="ARBA" id="ARBA00023224"/>
    </source>
</evidence>
<dbReference type="GO" id="GO:0007165">
    <property type="term" value="P:signal transduction"/>
    <property type="evidence" value="ECO:0007669"/>
    <property type="project" value="UniProtKB-KW"/>
</dbReference>
<dbReference type="EMBL" id="QUMU01000019">
    <property type="protein sequence ID" value="REG22683.1"/>
    <property type="molecule type" value="Genomic_DNA"/>
</dbReference>
<dbReference type="SUPFAM" id="SSF58104">
    <property type="entry name" value="Methyl-accepting chemotaxis protein (MCP) signaling domain"/>
    <property type="match status" value="1"/>
</dbReference>
<dbReference type="InterPro" id="IPR007891">
    <property type="entry name" value="CHASE3"/>
</dbReference>
<dbReference type="PANTHER" id="PTHR32089">
    <property type="entry name" value="METHYL-ACCEPTING CHEMOTAXIS PROTEIN MCPB"/>
    <property type="match status" value="1"/>
</dbReference>
<gene>
    <name evidence="6" type="ORF">AA314_05158</name>
    <name evidence="7" type="ORF">ATI61_119215</name>
</gene>
<dbReference type="PANTHER" id="PTHR32089:SF112">
    <property type="entry name" value="LYSOZYME-LIKE PROTEIN-RELATED"/>
    <property type="match status" value="1"/>
</dbReference>
<evidence type="ECO:0000313" key="6">
    <source>
        <dbReference type="EMBL" id="AKJ03532.1"/>
    </source>
</evidence>
<evidence type="ECO:0000256" key="2">
    <source>
        <dbReference type="PROSITE-ProRule" id="PRU00284"/>
    </source>
</evidence>